<evidence type="ECO:0000259" key="1">
    <source>
        <dbReference type="Pfam" id="PF01909"/>
    </source>
</evidence>
<protein>
    <recommendedName>
        <fullName evidence="1">Polymerase nucleotidyl transferase domain-containing protein</fullName>
    </recommendedName>
</protein>
<comment type="caution">
    <text evidence="2">The sequence shown here is derived from an EMBL/GenBank/DDBJ whole genome shotgun (WGS) entry which is preliminary data.</text>
</comment>
<dbReference type="InterPro" id="IPR002934">
    <property type="entry name" value="Polymerase_NTP_transf_dom"/>
</dbReference>
<proteinExistence type="predicted"/>
<dbReference type="SUPFAM" id="SSF81301">
    <property type="entry name" value="Nucleotidyltransferase"/>
    <property type="match status" value="1"/>
</dbReference>
<evidence type="ECO:0000313" key="2">
    <source>
        <dbReference type="EMBL" id="OQX50792.1"/>
    </source>
</evidence>
<gene>
    <name evidence="2" type="ORF">B5M47_02990</name>
</gene>
<evidence type="ECO:0000313" key="3">
    <source>
        <dbReference type="Proteomes" id="UP000192520"/>
    </source>
</evidence>
<dbReference type="PANTHER" id="PTHR43449:SF3">
    <property type="entry name" value="POLYMERASE NUCLEOTIDYL TRANSFERASE DOMAIN-CONTAINING PROTEIN"/>
    <property type="match status" value="1"/>
</dbReference>
<dbReference type="PANTHER" id="PTHR43449">
    <property type="entry name" value="NUCLEOTIDYLTRANSFERASE"/>
    <property type="match status" value="1"/>
</dbReference>
<organism evidence="2 3">
    <name type="scientific">candidate division CPR3 bacterium 4484_211</name>
    <dbReference type="NCBI Taxonomy" id="1968527"/>
    <lineage>
        <taxon>Bacteria</taxon>
        <taxon>Bacteria division CPR3</taxon>
    </lineage>
</organism>
<dbReference type="GO" id="GO:0016779">
    <property type="term" value="F:nucleotidyltransferase activity"/>
    <property type="evidence" value="ECO:0007669"/>
    <property type="project" value="InterPro"/>
</dbReference>
<dbReference type="CDD" id="cd05403">
    <property type="entry name" value="NT_KNTase_like"/>
    <property type="match status" value="1"/>
</dbReference>
<dbReference type="STRING" id="1968527.B5M47_02990"/>
<sequence>MAKKTRLDRKTKSIISSYISLLREEGIPVVKTIIFGSTVRGNKHKDSDIDVCVVSPKFGKDPLTEAMRLAKLARRVNLLIEPHPYSPKDLLEELDPLASEIRKFGLEVKLKP</sequence>
<dbReference type="Pfam" id="PF01909">
    <property type="entry name" value="NTP_transf_2"/>
    <property type="match status" value="1"/>
</dbReference>
<name>A0A1W9NXN7_UNCC3</name>
<dbReference type="Proteomes" id="UP000192520">
    <property type="component" value="Unassembled WGS sequence"/>
</dbReference>
<dbReference type="EMBL" id="MZGJ01000018">
    <property type="protein sequence ID" value="OQX50792.1"/>
    <property type="molecule type" value="Genomic_DNA"/>
</dbReference>
<reference evidence="3" key="1">
    <citation type="submission" date="2017-03" db="EMBL/GenBank/DDBJ databases">
        <title>Novel pathways for hydrocarbon cycling and metabolic interdependencies in hydrothermal sediment communities.</title>
        <authorList>
            <person name="Dombrowski N."/>
            <person name="Seitz K."/>
            <person name="Teske A."/>
            <person name="Baker B."/>
        </authorList>
    </citation>
    <scope>NUCLEOTIDE SEQUENCE [LARGE SCALE GENOMIC DNA]</scope>
</reference>
<dbReference type="AlphaFoldDB" id="A0A1W9NXN7"/>
<feature type="domain" description="Polymerase nucleotidyl transferase" evidence="1">
    <location>
        <begin position="23"/>
        <end position="71"/>
    </location>
</feature>
<dbReference type="InterPro" id="IPR043519">
    <property type="entry name" value="NT_sf"/>
</dbReference>
<dbReference type="Gene3D" id="3.30.460.10">
    <property type="entry name" value="Beta Polymerase, domain 2"/>
    <property type="match status" value="1"/>
</dbReference>
<accession>A0A1W9NXN7</accession>